<dbReference type="AlphaFoldDB" id="A0A816FGY2"/>
<dbReference type="Proteomes" id="UP000663832">
    <property type="component" value="Unassembled WGS sequence"/>
</dbReference>
<keyword evidence="2" id="KW-1185">Reference proteome</keyword>
<comment type="caution">
    <text evidence="1">The sequence shown here is derived from an EMBL/GenBank/DDBJ whole genome shotgun (WGS) entry which is preliminary data.</text>
</comment>
<name>A0A816FGY2_9BILA</name>
<evidence type="ECO:0000313" key="2">
    <source>
        <dbReference type="Proteomes" id="UP000663832"/>
    </source>
</evidence>
<evidence type="ECO:0000313" key="1">
    <source>
        <dbReference type="EMBL" id="CAF1661337.1"/>
    </source>
</evidence>
<gene>
    <name evidence="1" type="ORF">QVE165_LOCUS63301</name>
</gene>
<accession>A0A816FGY2</accession>
<dbReference type="OrthoDB" id="10407492at2759"/>
<reference evidence="1" key="1">
    <citation type="submission" date="2021-02" db="EMBL/GenBank/DDBJ databases">
        <authorList>
            <person name="Nowell W R."/>
        </authorList>
    </citation>
    <scope>NUCLEOTIDE SEQUENCE</scope>
</reference>
<feature type="non-terminal residue" evidence="1">
    <location>
        <position position="153"/>
    </location>
</feature>
<dbReference type="EMBL" id="CAJNOM010005108">
    <property type="protein sequence ID" value="CAF1661337.1"/>
    <property type="molecule type" value="Genomic_DNA"/>
</dbReference>
<sequence>TFSTRSSYGKAQRSYRLKSDRYLSRGNCIIREQNRVIGEIVLPNLASKDKHEFSIGEDANIIYKENVTLISNQTSSDKRRSSSIYEIHIQIKNFKENSINIQYEQKGFYIHHSYKLMKSTKHQFIQDGSSIKSNMTLKANMDEVYSYTVEIIN</sequence>
<protein>
    <submittedName>
        <fullName evidence="1">Uncharacterized protein</fullName>
    </submittedName>
</protein>
<proteinExistence type="predicted"/>
<organism evidence="1 2">
    <name type="scientific">Adineta steineri</name>
    <dbReference type="NCBI Taxonomy" id="433720"/>
    <lineage>
        <taxon>Eukaryota</taxon>
        <taxon>Metazoa</taxon>
        <taxon>Spiralia</taxon>
        <taxon>Gnathifera</taxon>
        <taxon>Rotifera</taxon>
        <taxon>Eurotatoria</taxon>
        <taxon>Bdelloidea</taxon>
        <taxon>Adinetida</taxon>
        <taxon>Adinetidae</taxon>
        <taxon>Adineta</taxon>
    </lineage>
</organism>